<feature type="region of interest" description="Disordered" evidence="1">
    <location>
        <begin position="385"/>
        <end position="435"/>
    </location>
</feature>
<feature type="compositionally biased region" description="Low complexity" evidence="1">
    <location>
        <begin position="38"/>
        <end position="50"/>
    </location>
</feature>
<sequence>MTSYDLLNQFSPPGRSSSSCGSKSDSKKSHKKAKKCHTPTSSSSTPLNHPLSPPPLLNINSHHHQNLSQQRGKHNYITQFVEIVEQECISIESVTLNNRNANVHVVVKNTSFSLKIRSLDMNIINFANSHVKVNLYYANDPMKEVSFIHTPPIQYVGSSCNNGEMFSMDVKISILSSQHQGNLFYLMMNINDAKSSYPQPHIYLSHPIRVVSKVDHIKKDVNGACEKKQTFIDILTERLNKIESLQASQEHLVGQMYKQRGLPAPPAIISSLPLHDDDDNSDDSPSTPRPSNKNIAENFLEAFNRVIKVYKEECEIHQTKSLNVQPIVDSLDNDEKAILSDLLDSFTFDDPNIHKQQQLKQHQLQQQQQQQQLLIQACEQQHQHQQTPQSSQLGSTQLSGAGSSSTMSSFHLSSINHHDDDCTSSVPGTSTPFGRKHASDQLLFISPMMMGVQSPMHLSSPLLADFSHVVGGGCNSTIHSPLSFKPLKSPKFHNIIDDKCNTNNSNSNNNNNNTPNDIIDEL</sequence>
<evidence type="ECO:0000313" key="2">
    <source>
        <dbReference type="EMBL" id="EGG17790.1"/>
    </source>
</evidence>
<dbReference type="GeneID" id="14869368"/>
<accession>F4Q488</accession>
<dbReference type="PANTHER" id="PTHR38092:SF6">
    <property type="entry name" value="C2 NT-TYPE DOMAIN-CONTAINING PROTEIN"/>
    <property type="match status" value="1"/>
</dbReference>
<feature type="compositionally biased region" description="Basic residues" evidence="1">
    <location>
        <begin position="28"/>
        <end position="37"/>
    </location>
</feature>
<dbReference type="Proteomes" id="UP000007797">
    <property type="component" value="Unassembled WGS sequence"/>
</dbReference>
<feature type="region of interest" description="Disordered" evidence="1">
    <location>
        <begin position="268"/>
        <end position="293"/>
    </location>
</feature>
<organism evidence="2 3">
    <name type="scientific">Cavenderia fasciculata</name>
    <name type="common">Slime mold</name>
    <name type="synonym">Dictyostelium fasciculatum</name>
    <dbReference type="NCBI Taxonomy" id="261658"/>
    <lineage>
        <taxon>Eukaryota</taxon>
        <taxon>Amoebozoa</taxon>
        <taxon>Evosea</taxon>
        <taxon>Eumycetozoa</taxon>
        <taxon>Dictyostelia</taxon>
        <taxon>Acytosteliales</taxon>
        <taxon>Cavenderiaceae</taxon>
        <taxon>Cavenderia</taxon>
    </lineage>
</organism>
<dbReference type="EMBL" id="GL883021">
    <property type="protein sequence ID" value="EGG17790.1"/>
    <property type="molecule type" value="Genomic_DNA"/>
</dbReference>
<gene>
    <name evidence="2" type="ORF">DFA_08790</name>
</gene>
<evidence type="ECO:0000256" key="1">
    <source>
        <dbReference type="SAM" id="MobiDB-lite"/>
    </source>
</evidence>
<evidence type="ECO:0000313" key="3">
    <source>
        <dbReference type="Proteomes" id="UP000007797"/>
    </source>
</evidence>
<protein>
    <submittedName>
        <fullName evidence="2">Transcriptional regulator</fullName>
    </submittedName>
</protein>
<dbReference type="OrthoDB" id="19587at2759"/>
<feature type="compositionally biased region" description="Polar residues" evidence="1">
    <location>
        <begin position="1"/>
        <end position="15"/>
    </location>
</feature>
<dbReference type="KEGG" id="dfa:DFA_08790"/>
<reference evidence="3" key="1">
    <citation type="journal article" date="2011" name="Genome Res.">
        <title>Phylogeny-wide analysis of social amoeba genomes highlights ancient origins for complex intercellular communication.</title>
        <authorList>
            <person name="Heidel A.J."/>
            <person name="Lawal H.M."/>
            <person name="Felder M."/>
            <person name="Schilde C."/>
            <person name="Helps N.R."/>
            <person name="Tunggal B."/>
            <person name="Rivero F."/>
            <person name="John U."/>
            <person name="Schleicher M."/>
            <person name="Eichinger L."/>
            <person name="Platzer M."/>
            <person name="Noegel A.A."/>
            <person name="Schaap P."/>
            <person name="Gloeckner G."/>
        </authorList>
    </citation>
    <scope>NUCLEOTIDE SEQUENCE [LARGE SCALE GENOMIC DNA]</scope>
    <source>
        <strain evidence="3">SH3</strain>
    </source>
</reference>
<dbReference type="InterPro" id="IPR040430">
    <property type="entry name" value="CudA-like"/>
</dbReference>
<keyword evidence="3" id="KW-1185">Reference proteome</keyword>
<dbReference type="AlphaFoldDB" id="F4Q488"/>
<feature type="compositionally biased region" description="Polar residues" evidence="1">
    <location>
        <begin position="423"/>
        <end position="432"/>
    </location>
</feature>
<feature type="compositionally biased region" description="Low complexity" evidence="1">
    <location>
        <begin position="385"/>
        <end position="414"/>
    </location>
</feature>
<feature type="compositionally biased region" description="Low complexity" evidence="1">
    <location>
        <begin position="501"/>
        <end position="516"/>
    </location>
</feature>
<feature type="region of interest" description="Disordered" evidence="1">
    <location>
        <begin position="500"/>
        <end position="522"/>
    </location>
</feature>
<dbReference type="RefSeq" id="XP_004356274.1">
    <property type="nucleotide sequence ID" value="XM_004356221.1"/>
</dbReference>
<feature type="region of interest" description="Disordered" evidence="1">
    <location>
        <begin position="1"/>
        <end position="71"/>
    </location>
</feature>
<dbReference type="PANTHER" id="PTHR38092">
    <property type="entry name" value="REGULATOR CUDA, PUTATIVE-RELATED"/>
    <property type="match status" value="1"/>
</dbReference>
<proteinExistence type="predicted"/>
<name>F4Q488_CACFS</name>